<gene>
    <name evidence="1" type="ORF">KPH14_008492</name>
</gene>
<dbReference type="Proteomes" id="UP001258017">
    <property type="component" value="Unassembled WGS sequence"/>
</dbReference>
<comment type="caution">
    <text evidence="1">The sequence shown here is derived from an EMBL/GenBank/DDBJ whole genome shotgun (WGS) entry which is preliminary data.</text>
</comment>
<name>A0AAD9VLL8_9HYME</name>
<proteinExistence type="predicted"/>
<evidence type="ECO:0000313" key="2">
    <source>
        <dbReference type="Proteomes" id="UP001258017"/>
    </source>
</evidence>
<accession>A0AAD9VLL8</accession>
<organism evidence="1 2">
    <name type="scientific">Odynerus spinipes</name>
    <dbReference type="NCBI Taxonomy" id="1348599"/>
    <lineage>
        <taxon>Eukaryota</taxon>
        <taxon>Metazoa</taxon>
        <taxon>Ecdysozoa</taxon>
        <taxon>Arthropoda</taxon>
        <taxon>Hexapoda</taxon>
        <taxon>Insecta</taxon>
        <taxon>Pterygota</taxon>
        <taxon>Neoptera</taxon>
        <taxon>Endopterygota</taxon>
        <taxon>Hymenoptera</taxon>
        <taxon>Apocrita</taxon>
        <taxon>Aculeata</taxon>
        <taxon>Vespoidea</taxon>
        <taxon>Vespidae</taxon>
        <taxon>Eumeninae</taxon>
        <taxon>Odynerus</taxon>
    </lineage>
</organism>
<reference evidence="1" key="1">
    <citation type="submission" date="2021-08" db="EMBL/GenBank/DDBJ databases">
        <authorList>
            <person name="Misof B."/>
            <person name="Oliver O."/>
            <person name="Podsiadlowski L."/>
            <person name="Donath A."/>
            <person name="Peters R."/>
            <person name="Mayer C."/>
            <person name="Rust J."/>
            <person name="Gunkel S."/>
            <person name="Lesny P."/>
            <person name="Martin S."/>
            <person name="Oeyen J.P."/>
            <person name="Petersen M."/>
            <person name="Panagiotis P."/>
            <person name="Wilbrandt J."/>
            <person name="Tanja T."/>
        </authorList>
    </citation>
    <scope>NUCLEOTIDE SEQUENCE</scope>
    <source>
        <strain evidence="1">GBR_01_08_01A</strain>
        <tissue evidence="1">Thorax + abdomen</tissue>
    </source>
</reference>
<protein>
    <submittedName>
        <fullName evidence="1">Uncharacterized protein</fullName>
    </submittedName>
</protein>
<keyword evidence="2" id="KW-1185">Reference proteome</keyword>
<reference evidence="1" key="2">
    <citation type="journal article" date="2023" name="Commun. Biol.">
        <title>Intrasexual cuticular hydrocarbon dimorphism in a wasp sheds light on hydrocarbon biosynthesis genes in Hymenoptera.</title>
        <authorList>
            <person name="Moris V.C."/>
            <person name="Podsiadlowski L."/>
            <person name="Martin S."/>
            <person name="Oeyen J.P."/>
            <person name="Donath A."/>
            <person name="Petersen M."/>
            <person name="Wilbrandt J."/>
            <person name="Misof B."/>
            <person name="Liedtke D."/>
            <person name="Thamm M."/>
            <person name="Scheiner R."/>
            <person name="Schmitt T."/>
            <person name="Niehuis O."/>
        </authorList>
    </citation>
    <scope>NUCLEOTIDE SEQUENCE</scope>
    <source>
        <strain evidence="1">GBR_01_08_01A</strain>
    </source>
</reference>
<dbReference type="EMBL" id="JAIFRP010000108">
    <property type="protein sequence ID" value="KAK2579093.1"/>
    <property type="molecule type" value="Genomic_DNA"/>
</dbReference>
<dbReference type="AlphaFoldDB" id="A0AAD9VLL8"/>
<evidence type="ECO:0000313" key="1">
    <source>
        <dbReference type="EMBL" id="KAK2579093.1"/>
    </source>
</evidence>
<sequence>MATRSSSGENPVRLEALFANLGESLRSQLQEQRQAFEDRFDQERAFSLQKEAAEKDVLAQKEVALENRLRSMET</sequence>